<dbReference type="Pfam" id="PF10551">
    <property type="entry name" value="MULE"/>
    <property type="match status" value="1"/>
</dbReference>
<evidence type="ECO:0000256" key="1">
    <source>
        <dbReference type="ARBA" id="ARBA00022723"/>
    </source>
</evidence>
<dbReference type="PANTHER" id="PTHR47718">
    <property type="entry name" value="OS01G0519700 PROTEIN"/>
    <property type="match status" value="1"/>
</dbReference>
<dbReference type="InterPro" id="IPR018289">
    <property type="entry name" value="MULE_transposase_dom"/>
</dbReference>
<evidence type="ECO:0000313" key="7">
    <source>
        <dbReference type="EMBL" id="CAH9096021.1"/>
    </source>
</evidence>
<dbReference type="SMART" id="SM00575">
    <property type="entry name" value="ZnF_PMZ"/>
    <property type="match status" value="1"/>
</dbReference>
<organism evidence="7 8">
    <name type="scientific">Cuscuta epithymum</name>
    <dbReference type="NCBI Taxonomy" id="186058"/>
    <lineage>
        <taxon>Eukaryota</taxon>
        <taxon>Viridiplantae</taxon>
        <taxon>Streptophyta</taxon>
        <taxon>Embryophyta</taxon>
        <taxon>Tracheophyta</taxon>
        <taxon>Spermatophyta</taxon>
        <taxon>Magnoliopsida</taxon>
        <taxon>eudicotyledons</taxon>
        <taxon>Gunneridae</taxon>
        <taxon>Pentapetalae</taxon>
        <taxon>asterids</taxon>
        <taxon>lamiids</taxon>
        <taxon>Solanales</taxon>
        <taxon>Convolvulaceae</taxon>
        <taxon>Cuscuteae</taxon>
        <taxon>Cuscuta</taxon>
        <taxon>Cuscuta subgen. Cuscuta</taxon>
    </lineage>
</organism>
<dbReference type="InterPro" id="IPR007527">
    <property type="entry name" value="Znf_SWIM"/>
</dbReference>
<comment type="caution">
    <text evidence="7">The sequence shown here is derived from an EMBL/GenBank/DDBJ whole genome shotgun (WGS) entry which is preliminary data.</text>
</comment>
<feature type="region of interest" description="Disordered" evidence="5">
    <location>
        <begin position="688"/>
        <end position="716"/>
    </location>
</feature>
<dbReference type="InterPro" id="IPR006564">
    <property type="entry name" value="Znf_PMZ"/>
</dbReference>
<keyword evidence="2 4" id="KW-0863">Zinc-finger</keyword>
<dbReference type="InterPro" id="IPR004330">
    <property type="entry name" value="FAR1_DNA_bnd_dom"/>
</dbReference>
<feature type="compositionally biased region" description="Basic residues" evidence="5">
    <location>
        <begin position="688"/>
        <end position="699"/>
    </location>
</feature>
<dbReference type="PROSITE" id="PS50966">
    <property type="entry name" value="ZF_SWIM"/>
    <property type="match status" value="1"/>
</dbReference>
<reference evidence="7" key="1">
    <citation type="submission" date="2022-07" db="EMBL/GenBank/DDBJ databases">
        <authorList>
            <person name="Macas J."/>
            <person name="Novak P."/>
            <person name="Neumann P."/>
        </authorList>
    </citation>
    <scope>NUCLEOTIDE SEQUENCE</scope>
</reference>
<evidence type="ECO:0000256" key="3">
    <source>
        <dbReference type="ARBA" id="ARBA00022833"/>
    </source>
</evidence>
<dbReference type="PANTHER" id="PTHR47718:SF7">
    <property type="entry name" value="PROTEIN FAR1-RELATED SEQUENCE"/>
    <property type="match status" value="1"/>
</dbReference>
<protein>
    <recommendedName>
        <fullName evidence="6">SWIM-type domain-containing protein</fullName>
    </recommendedName>
</protein>
<proteinExistence type="predicted"/>
<evidence type="ECO:0000256" key="5">
    <source>
        <dbReference type="SAM" id="MobiDB-lite"/>
    </source>
</evidence>
<feature type="domain" description="SWIM-type" evidence="6">
    <location>
        <begin position="539"/>
        <end position="575"/>
    </location>
</feature>
<dbReference type="Proteomes" id="UP001152523">
    <property type="component" value="Unassembled WGS sequence"/>
</dbReference>
<evidence type="ECO:0000259" key="6">
    <source>
        <dbReference type="PROSITE" id="PS50966"/>
    </source>
</evidence>
<dbReference type="GO" id="GO:0008270">
    <property type="term" value="F:zinc ion binding"/>
    <property type="evidence" value="ECO:0007669"/>
    <property type="project" value="UniProtKB-KW"/>
</dbReference>
<keyword evidence="1" id="KW-0479">Metal-binding</keyword>
<dbReference type="EMBL" id="CAMAPF010000085">
    <property type="protein sequence ID" value="CAH9096021.1"/>
    <property type="molecule type" value="Genomic_DNA"/>
</dbReference>
<evidence type="ECO:0000256" key="2">
    <source>
        <dbReference type="ARBA" id="ARBA00022771"/>
    </source>
</evidence>
<evidence type="ECO:0000256" key="4">
    <source>
        <dbReference type="PROSITE-ProRule" id="PRU00325"/>
    </source>
</evidence>
<dbReference type="AlphaFoldDB" id="A0AAV0DEW8"/>
<name>A0AAV0DEW8_9ASTE</name>
<dbReference type="Pfam" id="PF04434">
    <property type="entry name" value="SWIM"/>
    <property type="match status" value="1"/>
</dbReference>
<gene>
    <name evidence="7" type="ORF">CEPIT_LOCUS13606</name>
</gene>
<dbReference type="Pfam" id="PF03101">
    <property type="entry name" value="FAR1"/>
    <property type="match status" value="1"/>
</dbReference>
<evidence type="ECO:0000313" key="8">
    <source>
        <dbReference type="Proteomes" id="UP001152523"/>
    </source>
</evidence>
<keyword evidence="3" id="KW-0862">Zinc</keyword>
<sequence>MSIPDLNFVVSEDTPIVNEEYGGLHNHLLEENIEIEPEIGMVFDSAENAYTFYNSYARRVGFSVRIFRTNKNKVDSKVIQRQVLVCSCEGFYKKVKTPQKKRDETRCDCKASFAFKRVPNNKYQVIGFEPVHSHDLAPLEHVGYLRSQRKIEFTQAELMTTMHASGLKQGQIFSYMCEEAGGIQNLNFTKSDCNNFLQRRRAEFFKKGDAECLLEYFKQKKEENKHFFYSFRTYEDGEICGVFFCDAKSRRDYGLFGDAICFDTTFRTNKYDMLCAPIVGINHHGQTSLFGCGLLDGETYDAITWLFTTFFEVMGGQKPRSIFTDQSAAISSVVDELLPQSHHGLCLWHLCQNAAKHLGSNGYKTFSSQFKSCIYDPETVEEFEQSLEKFLEENGLQDNEWLRRTYEVRRKWAQVYSRSHFCAGMTTSQRSESINKFLKNYFTHGRIVLQEFVRMYSRAMDDRREKEREAEHKTIQTKPNFISNWSVEREAAKKYTRKIFNLFQQSVKKLIDLSLESEHNDGNVIIYKVREIEGCQRVRTVTYNPLEEMVTCSCRKFEFHGILCSHGLKLFRHLEIKSLPPHYYLKRWTRDSTYQDICDPDGEIIPNDNDPTLTSRYSEISHISQRIISKGSRNIDVFNICKSLLLKVETSIDQYLGTNIDENNLNPVIVVDQSTPNPQIICELRDPKKRRAKSSKRIKSALETRSRKKAKQKCEPMNLSHAMESINVGQGPNESGSNKGSEMMEQNVIYPDAMIPVQSDFRPWF</sequence>
<accession>A0AAV0DEW8</accession>
<keyword evidence="8" id="KW-1185">Reference proteome</keyword>